<name>A0A0E9SBZ0_ANGAN</name>
<dbReference type="EMBL" id="GBXM01070534">
    <property type="protein sequence ID" value="JAH38043.1"/>
    <property type="molecule type" value="Transcribed_RNA"/>
</dbReference>
<dbReference type="AlphaFoldDB" id="A0A0E9SBZ0"/>
<evidence type="ECO:0000313" key="1">
    <source>
        <dbReference type="EMBL" id="JAH38043.1"/>
    </source>
</evidence>
<proteinExistence type="predicted"/>
<sequence>MKMFVFYIIFKTSDEYLLYFGQGLRSPGVFPRHGSFQLHVVSVHNMWPGGHCCIGLLGSRVGHKAETTGPL</sequence>
<protein>
    <submittedName>
        <fullName evidence="1">Uncharacterized protein</fullName>
    </submittedName>
</protein>
<reference evidence="1" key="1">
    <citation type="submission" date="2014-11" db="EMBL/GenBank/DDBJ databases">
        <authorList>
            <person name="Amaro Gonzalez C."/>
        </authorList>
    </citation>
    <scope>NUCLEOTIDE SEQUENCE</scope>
</reference>
<reference evidence="1" key="2">
    <citation type="journal article" date="2015" name="Fish Shellfish Immunol.">
        <title>Early steps in the European eel (Anguilla anguilla)-Vibrio vulnificus interaction in the gills: Role of the RtxA13 toxin.</title>
        <authorList>
            <person name="Callol A."/>
            <person name="Pajuelo D."/>
            <person name="Ebbesson L."/>
            <person name="Teles M."/>
            <person name="MacKenzie S."/>
            <person name="Amaro C."/>
        </authorList>
    </citation>
    <scope>NUCLEOTIDE SEQUENCE</scope>
</reference>
<accession>A0A0E9SBZ0</accession>
<organism evidence="1">
    <name type="scientific">Anguilla anguilla</name>
    <name type="common">European freshwater eel</name>
    <name type="synonym">Muraena anguilla</name>
    <dbReference type="NCBI Taxonomy" id="7936"/>
    <lineage>
        <taxon>Eukaryota</taxon>
        <taxon>Metazoa</taxon>
        <taxon>Chordata</taxon>
        <taxon>Craniata</taxon>
        <taxon>Vertebrata</taxon>
        <taxon>Euteleostomi</taxon>
        <taxon>Actinopterygii</taxon>
        <taxon>Neopterygii</taxon>
        <taxon>Teleostei</taxon>
        <taxon>Anguilliformes</taxon>
        <taxon>Anguillidae</taxon>
        <taxon>Anguilla</taxon>
    </lineage>
</organism>